<evidence type="ECO:0000256" key="4">
    <source>
        <dbReference type="ARBA" id="ARBA00023136"/>
    </source>
</evidence>
<name>A0AAV5VPP6_9BILA</name>
<evidence type="ECO:0000313" key="8">
    <source>
        <dbReference type="Proteomes" id="UP001432322"/>
    </source>
</evidence>
<dbReference type="PROSITE" id="PS50262">
    <property type="entry name" value="G_PROTEIN_RECEP_F1_2"/>
    <property type="match status" value="1"/>
</dbReference>
<dbReference type="Pfam" id="PF10328">
    <property type="entry name" value="7TM_GPCR_Srx"/>
    <property type="match status" value="1"/>
</dbReference>
<evidence type="ECO:0000256" key="2">
    <source>
        <dbReference type="ARBA" id="ARBA00022692"/>
    </source>
</evidence>
<dbReference type="GO" id="GO:0016020">
    <property type="term" value="C:membrane"/>
    <property type="evidence" value="ECO:0007669"/>
    <property type="project" value="UniProtKB-SubCell"/>
</dbReference>
<dbReference type="PANTHER" id="PTHR22718:SF11">
    <property type="entry name" value="7TM GPCR SERPENTINE RECEPTOR CLASS X (SRX) DOMAIN-CONTAINING PROTEIN"/>
    <property type="match status" value="1"/>
</dbReference>
<keyword evidence="8" id="KW-1185">Reference proteome</keyword>
<sequence length="177" mass="20096">LILNVLVIIAIVYSNMMRKHSPVYILSFATLVNDLLMIALHLGYFAPSCALQHWLIPSDFTASGRKILDALLMISWYHGTLSHIVIAINRFVIVVFDKFACFKRRQVVGIAFAQVIASIFLACMTQFIFPCCRLSLTYEFFTYTYLEISAEPNYSNMFDLPLNTIASLTPLFAYSTV</sequence>
<evidence type="ECO:0000313" key="7">
    <source>
        <dbReference type="EMBL" id="GMT21401.1"/>
    </source>
</evidence>
<dbReference type="Proteomes" id="UP001432322">
    <property type="component" value="Unassembled WGS sequence"/>
</dbReference>
<feature type="transmembrane region" description="Helical" evidence="5">
    <location>
        <begin position="23"/>
        <end position="46"/>
    </location>
</feature>
<accession>A0AAV5VPP6</accession>
<reference evidence="7" key="1">
    <citation type="submission" date="2023-10" db="EMBL/GenBank/DDBJ databases">
        <title>Genome assembly of Pristionchus species.</title>
        <authorList>
            <person name="Yoshida K."/>
            <person name="Sommer R.J."/>
        </authorList>
    </citation>
    <scope>NUCLEOTIDE SEQUENCE</scope>
    <source>
        <strain evidence="7">RS5133</strain>
    </source>
</reference>
<protein>
    <recommendedName>
        <fullName evidence="6">G-protein coupled receptors family 1 profile domain-containing protein</fullName>
    </recommendedName>
</protein>
<dbReference type="InterPro" id="IPR017452">
    <property type="entry name" value="GPCR_Rhodpsn_7TM"/>
</dbReference>
<comment type="caution">
    <text evidence="7">The sequence shown here is derived from an EMBL/GenBank/DDBJ whole genome shotgun (WGS) entry which is preliminary data.</text>
</comment>
<evidence type="ECO:0000256" key="3">
    <source>
        <dbReference type="ARBA" id="ARBA00022989"/>
    </source>
</evidence>
<dbReference type="Gene3D" id="1.20.1070.10">
    <property type="entry name" value="Rhodopsin 7-helix transmembrane proteins"/>
    <property type="match status" value="1"/>
</dbReference>
<evidence type="ECO:0000259" key="6">
    <source>
        <dbReference type="PROSITE" id="PS50262"/>
    </source>
</evidence>
<dbReference type="SUPFAM" id="SSF81321">
    <property type="entry name" value="Family A G protein-coupled receptor-like"/>
    <property type="match status" value="1"/>
</dbReference>
<keyword evidence="4 5" id="KW-0472">Membrane</keyword>
<comment type="subcellular location">
    <subcellularLocation>
        <location evidence="1">Membrane</location>
    </subcellularLocation>
</comment>
<feature type="non-terminal residue" evidence="7">
    <location>
        <position position="1"/>
    </location>
</feature>
<evidence type="ECO:0000256" key="1">
    <source>
        <dbReference type="ARBA" id="ARBA00004370"/>
    </source>
</evidence>
<feature type="transmembrane region" description="Helical" evidence="5">
    <location>
        <begin position="108"/>
        <end position="129"/>
    </location>
</feature>
<evidence type="ECO:0000256" key="5">
    <source>
        <dbReference type="SAM" id="Phobius"/>
    </source>
</evidence>
<feature type="domain" description="G-protein coupled receptors family 1 profile" evidence="6">
    <location>
        <begin position="3"/>
        <end position="177"/>
    </location>
</feature>
<gene>
    <name evidence="7" type="ORF">PFISCL1PPCAC_12698</name>
</gene>
<dbReference type="AlphaFoldDB" id="A0AAV5VPP6"/>
<dbReference type="PANTHER" id="PTHR22718">
    <property type="entry name" value="SERPENTINE RECEPTOR, CLASS X"/>
    <property type="match status" value="1"/>
</dbReference>
<feature type="transmembrane region" description="Helical" evidence="5">
    <location>
        <begin position="76"/>
        <end position="96"/>
    </location>
</feature>
<keyword evidence="2 5" id="KW-0812">Transmembrane</keyword>
<dbReference type="EMBL" id="BTSY01000004">
    <property type="protein sequence ID" value="GMT21401.1"/>
    <property type="molecule type" value="Genomic_DNA"/>
</dbReference>
<keyword evidence="3 5" id="KW-1133">Transmembrane helix</keyword>
<proteinExistence type="predicted"/>
<organism evidence="7 8">
    <name type="scientific">Pristionchus fissidentatus</name>
    <dbReference type="NCBI Taxonomy" id="1538716"/>
    <lineage>
        <taxon>Eukaryota</taxon>
        <taxon>Metazoa</taxon>
        <taxon>Ecdysozoa</taxon>
        <taxon>Nematoda</taxon>
        <taxon>Chromadorea</taxon>
        <taxon>Rhabditida</taxon>
        <taxon>Rhabditina</taxon>
        <taxon>Diplogasteromorpha</taxon>
        <taxon>Diplogasteroidea</taxon>
        <taxon>Neodiplogasteridae</taxon>
        <taxon>Pristionchus</taxon>
    </lineage>
</organism>
<dbReference type="InterPro" id="IPR019430">
    <property type="entry name" value="7TM_GPCR_serpentine_rcpt_Srx"/>
</dbReference>
<feature type="non-terminal residue" evidence="7">
    <location>
        <position position="177"/>
    </location>
</feature>